<dbReference type="AlphaFoldDB" id="A0A1Y1VIW5"/>
<keyword evidence="1" id="KW-0812">Transmembrane</keyword>
<reference evidence="2 3" key="1">
    <citation type="submission" date="2016-08" db="EMBL/GenBank/DDBJ databases">
        <title>Genomes of anaerobic fungi encode conserved fungal cellulosomes for biomass hydrolysis.</title>
        <authorList>
            <consortium name="DOE Joint Genome Institute"/>
            <person name="Haitjema C.H."/>
            <person name="Gilmore S.P."/>
            <person name="Henske J.K."/>
            <person name="Solomon K.V."/>
            <person name="De Groot R."/>
            <person name="Kuo A."/>
            <person name="Mondo S.J."/>
            <person name="Salamov A.A."/>
            <person name="Labutti K."/>
            <person name="Zhao Z."/>
            <person name="Chiniquy J."/>
            <person name="Barry K."/>
            <person name="Brewer H.M."/>
            <person name="Purvine S.O."/>
            <person name="Wright A.T."/>
            <person name="Boxma B."/>
            <person name="Van Alen T."/>
            <person name="Hackstein J.H."/>
            <person name="Baker S.E."/>
            <person name="Grigoriev I.V."/>
            <person name="O'Malley M.A."/>
        </authorList>
    </citation>
    <scope>NUCLEOTIDE SEQUENCE [LARGE SCALE GENOMIC DNA]</scope>
    <source>
        <strain evidence="3">finn</strain>
    </source>
</reference>
<evidence type="ECO:0000256" key="1">
    <source>
        <dbReference type="SAM" id="Phobius"/>
    </source>
</evidence>
<gene>
    <name evidence="2" type="ORF">BCR36DRAFT_580518</name>
</gene>
<dbReference type="Proteomes" id="UP000193719">
    <property type="component" value="Unassembled WGS sequence"/>
</dbReference>
<keyword evidence="3" id="KW-1185">Reference proteome</keyword>
<keyword evidence="1" id="KW-1133">Transmembrane helix</keyword>
<dbReference type="EMBL" id="MCFH01000006">
    <property type="protein sequence ID" value="ORX57099.1"/>
    <property type="molecule type" value="Genomic_DNA"/>
</dbReference>
<evidence type="ECO:0000313" key="2">
    <source>
        <dbReference type="EMBL" id="ORX57099.1"/>
    </source>
</evidence>
<dbReference type="OrthoDB" id="2114240at2759"/>
<keyword evidence="1" id="KW-0472">Membrane</keyword>
<sequence>MKVDFFDKDIYSEIEENRAWKKYRKMSRIRVKYVAICASVTFLLVVSSKINFIKSYLNTMYLEYYRSLLVTMPYVMMYVDQILISETDLIPINESIVHMNLYSYH</sequence>
<comment type="caution">
    <text evidence="2">The sequence shown here is derived from an EMBL/GenBank/DDBJ whole genome shotgun (WGS) entry which is preliminary data.</text>
</comment>
<evidence type="ECO:0000313" key="3">
    <source>
        <dbReference type="Proteomes" id="UP000193719"/>
    </source>
</evidence>
<organism evidence="2 3">
    <name type="scientific">Piromyces finnis</name>
    <dbReference type="NCBI Taxonomy" id="1754191"/>
    <lineage>
        <taxon>Eukaryota</taxon>
        <taxon>Fungi</taxon>
        <taxon>Fungi incertae sedis</taxon>
        <taxon>Chytridiomycota</taxon>
        <taxon>Chytridiomycota incertae sedis</taxon>
        <taxon>Neocallimastigomycetes</taxon>
        <taxon>Neocallimastigales</taxon>
        <taxon>Neocallimastigaceae</taxon>
        <taxon>Piromyces</taxon>
    </lineage>
</organism>
<accession>A0A1Y1VIW5</accession>
<name>A0A1Y1VIW5_9FUNG</name>
<feature type="transmembrane region" description="Helical" evidence="1">
    <location>
        <begin position="31"/>
        <end position="52"/>
    </location>
</feature>
<protein>
    <submittedName>
        <fullName evidence="2">Uncharacterized protein</fullName>
    </submittedName>
</protein>
<reference evidence="2 3" key="2">
    <citation type="submission" date="2016-08" db="EMBL/GenBank/DDBJ databases">
        <title>Pervasive Adenine N6-methylation of Active Genes in Fungi.</title>
        <authorList>
            <consortium name="DOE Joint Genome Institute"/>
            <person name="Mondo S.J."/>
            <person name="Dannebaum R.O."/>
            <person name="Kuo R.C."/>
            <person name="Labutti K."/>
            <person name="Haridas S."/>
            <person name="Kuo A."/>
            <person name="Salamov A."/>
            <person name="Ahrendt S.R."/>
            <person name="Lipzen A."/>
            <person name="Sullivan W."/>
            <person name="Andreopoulos W.B."/>
            <person name="Clum A."/>
            <person name="Lindquist E."/>
            <person name="Daum C."/>
            <person name="Ramamoorthy G.K."/>
            <person name="Gryganskyi A."/>
            <person name="Culley D."/>
            <person name="Magnuson J.K."/>
            <person name="James T.Y."/>
            <person name="O'Malley M.A."/>
            <person name="Stajich J.E."/>
            <person name="Spatafora J.W."/>
            <person name="Visel A."/>
            <person name="Grigoriev I.V."/>
        </authorList>
    </citation>
    <scope>NUCLEOTIDE SEQUENCE [LARGE SCALE GENOMIC DNA]</scope>
    <source>
        <strain evidence="3">finn</strain>
    </source>
</reference>
<proteinExistence type="predicted"/>